<evidence type="ECO:0000256" key="2">
    <source>
        <dbReference type="ARBA" id="ARBA00022553"/>
    </source>
</evidence>
<dbReference type="PROSITE" id="PS50043">
    <property type="entry name" value="HTH_LUXR_2"/>
    <property type="match status" value="1"/>
</dbReference>
<dbReference type="RefSeq" id="WP_264142828.1">
    <property type="nucleotide sequence ID" value="NZ_JAOYEY010000036.1"/>
</dbReference>
<dbReference type="CDD" id="cd06170">
    <property type="entry name" value="LuxR_C_like"/>
    <property type="match status" value="1"/>
</dbReference>
<dbReference type="Pfam" id="PF00072">
    <property type="entry name" value="Response_reg"/>
    <property type="match status" value="1"/>
</dbReference>
<organism evidence="10 11">
    <name type="scientific">Metabacillus halosaccharovorans</name>
    <dbReference type="NCBI Taxonomy" id="930124"/>
    <lineage>
        <taxon>Bacteria</taxon>
        <taxon>Bacillati</taxon>
        <taxon>Bacillota</taxon>
        <taxon>Bacilli</taxon>
        <taxon>Bacillales</taxon>
        <taxon>Bacillaceae</taxon>
        <taxon>Metabacillus</taxon>
    </lineage>
</organism>
<dbReference type="CDD" id="cd17535">
    <property type="entry name" value="REC_NarL-like"/>
    <property type="match status" value="1"/>
</dbReference>
<evidence type="ECO:0000256" key="4">
    <source>
        <dbReference type="ARBA" id="ARBA00023015"/>
    </source>
</evidence>
<dbReference type="Gene3D" id="3.40.50.2300">
    <property type="match status" value="1"/>
</dbReference>
<feature type="domain" description="Response regulatory" evidence="9">
    <location>
        <begin position="3"/>
        <end position="118"/>
    </location>
</feature>
<keyword evidence="6" id="KW-0804">Transcription</keyword>
<keyword evidence="2 7" id="KW-0597">Phosphoprotein</keyword>
<comment type="subcellular location">
    <subcellularLocation>
        <location evidence="1">Cytoplasm</location>
    </subcellularLocation>
</comment>
<evidence type="ECO:0000256" key="5">
    <source>
        <dbReference type="ARBA" id="ARBA00023125"/>
    </source>
</evidence>
<sequence>MTNVLIVDDHIAVGIGTKAIINELEGVNVTLASTKAELSNILQTQYFDLVLMDIHLPGKNGLEWMKEIKTKSPKTKVIMYTGLDVESHFNLCLEMGADGIVSKNSSSDQIKLAVQSALNGHILMPLELVKKIRVTQVVVDNAEERVVLTEREQQVLIEVAKGTTNFQIAEMLFLSQRSVERELSSIYKKLRVASRIEAVEKGVKEGLIPEIIIK</sequence>
<dbReference type="InterPro" id="IPR036388">
    <property type="entry name" value="WH-like_DNA-bd_sf"/>
</dbReference>
<dbReference type="Proteomes" id="UP001526147">
    <property type="component" value="Unassembled WGS sequence"/>
</dbReference>
<keyword evidence="4" id="KW-0805">Transcription regulation</keyword>
<evidence type="ECO:0000256" key="3">
    <source>
        <dbReference type="ARBA" id="ARBA00023012"/>
    </source>
</evidence>
<dbReference type="InterPro" id="IPR016032">
    <property type="entry name" value="Sig_transdc_resp-reg_C-effctor"/>
</dbReference>
<evidence type="ECO:0000259" key="9">
    <source>
        <dbReference type="PROSITE" id="PS50110"/>
    </source>
</evidence>
<feature type="domain" description="HTH luxR-type" evidence="8">
    <location>
        <begin position="141"/>
        <end position="206"/>
    </location>
</feature>
<evidence type="ECO:0000256" key="7">
    <source>
        <dbReference type="PROSITE-ProRule" id="PRU00169"/>
    </source>
</evidence>
<dbReference type="PANTHER" id="PTHR43214">
    <property type="entry name" value="TWO-COMPONENT RESPONSE REGULATOR"/>
    <property type="match status" value="1"/>
</dbReference>
<dbReference type="InterPro" id="IPR011006">
    <property type="entry name" value="CheY-like_superfamily"/>
</dbReference>
<keyword evidence="3" id="KW-0902">Two-component regulatory system</keyword>
<reference evidence="10 11" key="1">
    <citation type="submission" date="2022-10" db="EMBL/GenBank/DDBJ databases">
        <title>Draft genome assembly of moderately radiation resistant bacterium Metabacillus halosaccharovorans.</title>
        <authorList>
            <person name="Pal S."/>
            <person name="Gopinathan A."/>
        </authorList>
    </citation>
    <scope>NUCLEOTIDE SEQUENCE [LARGE SCALE GENOMIC DNA]</scope>
    <source>
        <strain evidence="10 11">VITHBRA001</strain>
    </source>
</reference>
<dbReference type="PROSITE" id="PS50110">
    <property type="entry name" value="RESPONSE_REGULATORY"/>
    <property type="match status" value="1"/>
</dbReference>
<dbReference type="PROSITE" id="PS00622">
    <property type="entry name" value="HTH_LUXR_1"/>
    <property type="match status" value="1"/>
</dbReference>
<accession>A0ABT3DGJ6</accession>
<feature type="modified residue" description="4-aspartylphosphate" evidence="7">
    <location>
        <position position="53"/>
    </location>
</feature>
<dbReference type="SMART" id="SM00421">
    <property type="entry name" value="HTH_LUXR"/>
    <property type="match status" value="1"/>
</dbReference>
<dbReference type="InterPro" id="IPR001789">
    <property type="entry name" value="Sig_transdc_resp-reg_receiver"/>
</dbReference>
<keyword evidence="5" id="KW-0238">DNA-binding</keyword>
<comment type="caution">
    <text evidence="10">The sequence shown here is derived from an EMBL/GenBank/DDBJ whole genome shotgun (WGS) entry which is preliminary data.</text>
</comment>
<evidence type="ECO:0000313" key="11">
    <source>
        <dbReference type="Proteomes" id="UP001526147"/>
    </source>
</evidence>
<dbReference type="Gene3D" id="1.10.10.10">
    <property type="entry name" value="Winged helix-like DNA-binding domain superfamily/Winged helix DNA-binding domain"/>
    <property type="match status" value="1"/>
</dbReference>
<protein>
    <submittedName>
        <fullName evidence="10">Response regulator transcription factor</fullName>
    </submittedName>
</protein>
<dbReference type="PRINTS" id="PR00038">
    <property type="entry name" value="HTHLUXR"/>
</dbReference>
<dbReference type="SMART" id="SM00448">
    <property type="entry name" value="REC"/>
    <property type="match status" value="1"/>
</dbReference>
<evidence type="ECO:0000256" key="1">
    <source>
        <dbReference type="ARBA" id="ARBA00004496"/>
    </source>
</evidence>
<dbReference type="InterPro" id="IPR000792">
    <property type="entry name" value="Tscrpt_reg_LuxR_C"/>
</dbReference>
<dbReference type="InterPro" id="IPR039420">
    <property type="entry name" value="WalR-like"/>
</dbReference>
<evidence type="ECO:0000256" key="6">
    <source>
        <dbReference type="ARBA" id="ARBA00023163"/>
    </source>
</evidence>
<evidence type="ECO:0000313" key="10">
    <source>
        <dbReference type="EMBL" id="MCV9886190.1"/>
    </source>
</evidence>
<dbReference type="SUPFAM" id="SSF52172">
    <property type="entry name" value="CheY-like"/>
    <property type="match status" value="1"/>
</dbReference>
<dbReference type="PANTHER" id="PTHR43214:SF1">
    <property type="entry name" value="TRANSCRIPTIONAL REGULATORY PROTEIN COMA"/>
    <property type="match status" value="1"/>
</dbReference>
<dbReference type="SUPFAM" id="SSF46894">
    <property type="entry name" value="C-terminal effector domain of the bipartite response regulators"/>
    <property type="match status" value="1"/>
</dbReference>
<gene>
    <name evidence="10" type="ORF">OIH86_11020</name>
</gene>
<keyword evidence="11" id="KW-1185">Reference proteome</keyword>
<dbReference type="EMBL" id="JAOYEY010000036">
    <property type="protein sequence ID" value="MCV9886190.1"/>
    <property type="molecule type" value="Genomic_DNA"/>
</dbReference>
<dbReference type="InterPro" id="IPR058245">
    <property type="entry name" value="NreC/VraR/RcsB-like_REC"/>
</dbReference>
<name>A0ABT3DGJ6_9BACI</name>
<evidence type="ECO:0000259" key="8">
    <source>
        <dbReference type="PROSITE" id="PS50043"/>
    </source>
</evidence>
<proteinExistence type="predicted"/>
<dbReference type="Pfam" id="PF00196">
    <property type="entry name" value="GerE"/>
    <property type="match status" value="1"/>
</dbReference>